<gene>
    <name evidence="1" type="ORF">MM415B02146_0006</name>
</gene>
<dbReference type="EMBL" id="MT142611">
    <property type="protein sequence ID" value="QJA86052.1"/>
    <property type="molecule type" value="Genomic_DNA"/>
</dbReference>
<reference evidence="1" key="1">
    <citation type="submission" date="2020-03" db="EMBL/GenBank/DDBJ databases">
        <title>The deep terrestrial virosphere.</title>
        <authorList>
            <person name="Holmfeldt K."/>
            <person name="Nilsson E."/>
            <person name="Simone D."/>
            <person name="Lopez-Fernandez M."/>
            <person name="Wu X."/>
            <person name="de Brujin I."/>
            <person name="Lundin D."/>
            <person name="Andersson A."/>
            <person name="Bertilsson S."/>
            <person name="Dopson M."/>
        </authorList>
    </citation>
    <scope>NUCLEOTIDE SEQUENCE</scope>
    <source>
        <strain evidence="1">MM415B02146</strain>
    </source>
</reference>
<dbReference type="AlphaFoldDB" id="A0A6M3KWG7"/>
<proteinExistence type="predicted"/>
<accession>A0A6M3KWG7</accession>
<name>A0A6M3KWG7_9ZZZZ</name>
<evidence type="ECO:0000313" key="1">
    <source>
        <dbReference type="EMBL" id="QJA86052.1"/>
    </source>
</evidence>
<sequence>MFFRLLKESAEKNLPAEPAKVSAVELARKRLPPIGADDSVLEAMRIADEIEDLATDICSEGQGFADSVLEKAEAIAESVQTAGHATDNQITALGNMLKGLQRWFHD</sequence>
<organism evidence="1">
    <name type="scientific">viral metagenome</name>
    <dbReference type="NCBI Taxonomy" id="1070528"/>
    <lineage>
        <taxon>unclassified sequences</taxon>
        <taxon>metagenomes</taxon>
        <taxon>organismal metagenomes</taxon>
    </lineage>
</organism>
<protein>
    <submittedName>
        <fullName evidence="1">Uncharacterized protein</fullName>
    </submittedName>
</protein>